<feature type="transmembrane region" description="Helical" evidence="4">
    <location>
        <begin position="259"/>
        <end position="276"/>
    </location>
</feature>
<feature type="transmembrane region" description="Helical" evidence="4">
    <location>
        <begin position="182"/>
        <end position="205"/>
    </location>
</feature>
<sequence length="363" mass="42083">MQRDAYMDNARLALIFLVVFGHVIQPMVSESKAIETLYLWIYFFHMPAFIFLAGFFAKGLGDFTYIAKLAKKLLYPYLFFQLFYTAYFFFIDKIDWYNTLFYPQWALWFLLSLFCWHILLLLYKRISPLIGIMTAILVGIFIGYMSDIGHMFSLSRTFVFFPFFLIGYWVKKEHLALLKTKAVRLTGIGILLLAAIGLAISPSFSVGWLLESKSYATLNMPVYGGFIRLGVYILGFAMSVSVFAFIPKKQFRWTSLGQRTLYVYLLHGIFIWLFRTTDLIQVDNLLDLLGAGVVSLTIVFVLSNKWVVGIWQPVVEGKLTFWKELLKRNKKVNSAMNDRMNKKGTNTFPQKTGSTVNHNYYTR</sequence>
<evidence type="ECO:0000313" key="6">
    <source>
        <dbReference type="EMBL" id="MDC3425089.1"/>
    </source>
</evidence>
<keyword evidence="4" id="KW-0812">Transmembrane</keyword>
<dbReference type="RefSeq" id="WP_272436889.1">
    <property type="nucleotide sequence ID" value="NZ_JAMQKB010000010.1"/>
</dbReference>
<feature type="domain" description="Acyltransferase 3" evidence="5">
    <location>
        <begin position="5"/>
        <end position="303"/>
    </location>
</feature>
<gene>
    <name evidence="6" type="ORF">NC797_11285</name>
</gene>
<dbReference type="Pfam" id="PF01757">
    <property type="entry name" value="Acyl_transf_3"/>
    <property type="match status" value="1"/>
</dbReference>
<organism evidence="6 7">
    <name type="scientific">Terrihalobacillus insolitus</name>
    <dbReference type="NCBI Taxonomy" id="2950438"/>
    <lineage>
        <taxon>Bacteria</taxon>
        <taxon>Bacillati</taxon>
        <taxon>Bacillota</taxon>
        <taxon>Bacilli</taxon>
        <taxon>Bacillales</taxon>
        <taxon>Bacillaceae</taxon>
        <taxon>Terrihalobacillus</taxon>
    </lineage>
</organism>
<dbReference type="InterPro" id="IPR052734">
    <property type="entry name" value="Nod_factor_acetyltransferase"/>
</dbReference>
<feature type="transmembrane region" description="Helical" evidence="4">
    <location>
        <begin position="40"/>
        <end position="61"/>
    </location>
</feature>
<protein>
    <submittedName>
        <fullName evidence="6">Acyltransferase family protein</fullName>
    </submittedName>
</protein>
<feature type="transmembrane region" description="Helical" evidence="4">
    <location>
        <begin position="225"/>
        <end position="247"/>
    </location>
</feature>
<dbReference type="PANTHER" id="PTHR37312">
    <property type="entry name" value="MEMBRANE-BOUND ACYLTRANSFERASE YKRP-RELATED"/>
    <property type="match status" value="1"/>
</dbReference>
<feature type="transmembrane region" description="Helical" evidence="4">
    <location>
        <begin position="73"/>
        <end position="90"/>
    </location>
</feature>
<feature type="region of interest" description="Disordered" evidence="3">
    <location>
        <begin position="338"/>
        <end position="363"/>
    </location>
</feature>
<dbReference type="PANTHER" id="PTHR37312:SF1">
    <property type="entry name" value="MEMBRANE-BOUND ACYLTRANSFERASE YKRP-RELATED"/>
    <property type="match status" value="1"/>
</dbReference>
<feature type="transmembrane region" description="Helical" evidence="4">
    <location>
        <begin position="102"/>
        <end position="122"/>
    </location>
</feature>
<comment type="subcellular location">
    <subcellularLocation>
        <location evidence="1">Membrane</location>
    </subcellularLocation>
</comment>
<reference evidence="6" key="1">
    <citation type="submission" date="2022-06" db="EMBL/GenBank/DDBJ databases">
        <title>Aquibacillus sp. a new bacterium isolated from soil saline samples.</title>
        <authorList>
            <person name="Galisteo C."/>
            <person name="De La Haba R."/>
            <person name="Sanchez-Porro C."/>
            <person name="Ventosa A."/>
        </authorList>
    </citation>
    <scope>NUCLEOTIDE SEQUENCE</scope>
    <source>
        <strain evidence="6">3ASR75-11</strain>
    </source>
</reference>
<evidence type="ECO:0000256" key="1">
    <source>
        <dbReference type="ARBA" id="ARBA00004370"/>
    </source>
</evidence>
<keyword evidence="6" id="KW-0012">Acyltransferase</keyword>
<dbReference type="EMBL" id="JAMQKB010000010">
    <property type="protein sequence ID" value="MDC3425089.1"/>
    <property type="molecule type" value="Genomic_DNA"/>
</dbReference>
<evidence type="ECO:0000256" key="2">
    <source>
        <dbReference type="ARBA" id="ARBA00007400"/>
    </source>
</evidence>
<dbReference type="GO" id="GO:0016747">
    <property type="term" value="F:acyltransferase activity, transferring groups other than amino-acyl groups"/>
    <property type="evidence" value="ECO:0007669"/>
    <property type="project" value="InterPro"/>
</dbReference>
<keyword evidence="4" id="KW-0472">Membrane</keyword>
<evidence type="ECO:0000256" key="4">
    <source>
        <dbReference type="SAM" id="Phobius"/>
    </source>
</evidence>
<name>A0A9X3WXH2_9BACI</name>
<comment type="caution">
    <text evidence="6">The sequence shown here is derived from an EMBL/GenBank/DDBJ whole genome shotgun (WGS) entry which is preliminary data.</text>
</comment>
<feature type="transmembrane region" description="Helical" evidence="4">
    <location>
        <begin position="152"/>
        <end position="170"/>
    </location>
</feature>
<dbReference type="Proteomes" id="UP001145050">
    <property type="component" value="Unassembled WGS sequence"/>
</dbReference>
<feature type="transmembrane region" description="Helical" evidence="4">
    <location>
        <begin position="12"/>
        <end position="28"/>
    </location>
</feature>
<keyword evidence="7" id="KW-1185">Reference proteome</keyword>
<proteinExistence type="inferred from homology"/>
<evidence type="ECO:0000256" key="3">
    <source>
        <dbReference type="SAM" id="MobiDB-lite"/>
    </source>
</evidence>
<feature type="transmembrane region" description="Helical" evidence="4">
    <location>
        <begin position="288"/>
        <end position="308"/>
    </location>
</feature>
<accession>A0A9X3WXH2</accession>
<feature type="compositionally biased region" description="Polar residues" evidence="3">
    <location>
        <begin position="343"/>
        <end position="363"/>
    </location>
</feature>
<keyword evidence="4" id="KW-1133">Transmembrane helix</keyword>
<evidence type="ECO:0000313" key="7">
    <source>
        <dbReference type="Proteomes" id="UP001145050"/>
    </source>
</evidence>
<dbReference type="InterPro" id="IPR002656">
    <property type="entry name" value="Acyl_transf_3_dom"/>
</dbReference>
<evidence type="ECO:0000259" key="5">
    <source>
        <dbReference type="Pfam" id="PF01757"/>
    </source>
</evidence>
<keyword evidence="6" id="KW-0808">Transferase</keyword>
<comment type="similarity">
    <text evidence="2">Belongs to the acyltransferase 3 family.</text>
</comment>
<feature type="transmembrane region" description="Helical" evidence="4">
    <location>
        <begin position="129"/>
        <end position="146"/>
    </location>
</feature>
<dbReference type="AlphaFoldDB" id="A0A9X3WXH2"/>